<dbReference type="GO" id="GO:0006355">
    <property type="term" value="P:regulation of DNA-templated transcription"/>
    <property type="evidence" value="ECO:0007669"/>
    <property type="project" value="InterPro"/>
</dbReference>
<dbReference type="InterPro" id="IPR036388">
    <property type="entry name" value="WH-like_DNA-bd_sf"/>
</dbReference>
<dbReference type="PROSITE" id="PS51755">
    <property type="entry name" value="OMPR_PHOB"/>
    <property type="match status" value="1"/>
</dbReference>
<dbReference type="RefSeq" id="WP_015446410.1">
    <property type="nucleotide sequence ID" value="NC_020541.1"/>
</dbReference>
<dbReference type="STRING" id="666685.R2APBS1_0088"/>
<accession>M4NBX5</accession>
<evidence type="ECO:0000256" key="7">
    <source>
        <dbReference type="PROSITE-ProRule" id="PRU01091"/>
    </source>
</evidence>
<evidence type="ECO:0000313" key="10">
    <source>
        <dbReference type="EMBL" id="AGG87272.1"/>
    </source>
</evidence>
<keyword evidence="3" id="KW-0805">Transcription regulation</keyword>
<feature type="DNA-binding region" description="OmpR/PhoB-type" evidence="7">
    <location>
        <begin position="126"/>
        <end position="225"/>
    </location>
</feature>
<feature type="domain" description="Response regulatory" evidence="8">
    <location>
        <begin position="2"/>
        <end position="116"/>
    </location>
</feature>
<organism evidence="10 11">
    <name type="scientific">Rhodanobacter denitrificans</name>
    <dbReference type="NCBI Taxonomy" id="666685"/>
    <lineage>
        <taxon>Bacteria</taxon>
        <taxon>Pseudomonadati</taxon>
        <taxon>Pseudomonadota</taxon>
        <taxon>Gammaproteobacteria</taxon>
        <taxon>Lysobacterales</taxon>
        <taxon>Rhodanobacteraceae</taxon>
        <taxon>Rhodanobacter</taxon>
    </lineage>
</organism>
<proteinExistence type="predicted"/>
<keyword evidence="1 6" id="KW-0597">Phosphoprotein</keyword>
<protein>
    <submittedName>
        <fullName evidence="10">Response regulator with CheY-like receiver domain and winged-helix DNA-binding domain</fullName>
    </submittedName>
</protein>
<reference evidence="10 11" key="1">
    <citation type="submission" date="2012-04" db="EMBL/GenBank/DDBJ databases">
        <title>Complete genome of Rhodanobacter sp. 2APBS1.</title>
        <authorList>
            <consortium name="US DOE Joint Genome Institute"/>
            <person name="Huntemann M."/>
            <person name="Wei C.-L."/>
            <person name="Han J."/>
            <person name="Detter J.C."/>
            <person name="Han C."/>
            <person name="Tapia R."/>
            <person name="Munk A.C.C."/>
            <person name="Chen A."/>
            <person name="Krypides N."/>
            <person name="Mavromatis K."/>
            <person name="Markowitz V."/>
            <person name="Szeto E."/>
            <person name="Ivanova N."/>
            <person name="Mikhailova N."/>
            <person name="Ovchinnikova G."/>
            <person name="Pagani I."/>
            <person name="Pati A."/>
            <person name="Goodwin L."/>
            <person name="Peters L."/>
            <person name="Pitluck S."/>
            <person name="Woyke T."/>
            <person name="Prakash O."/>
            <person name="Elkins J."/>
            <person name="Brown S."/>
            <person name="Palumbo A."/>
            <person name="Hemme C."/>
            <person name="Zhou J."/>
            <person name="Watson D."/>
            <person name="Jardine P."/>
            <person name="Kostka J."/>
            <person name="Green S."/>
        </authorList>
    </citation>
    <scope>NUCLEOTIDE SEQUENCE [LARGE SCALE GENOMIC DNA]</scope>
    <source>
        <strain evidence="10 11">2APBS1</strain>
    </source>
</reference>
<dbReference type="SMART" id="SM00448">
    <property type="entry name" value="REC"/>
    <property type="match status" value="1"/>
</dbReference>
<dbReference type="InterPro" id="IPR011006">
    <property type="entry name" value="CheY-like_superfamily"/>
</dbReference>
<dbReference type="InterPro" id="IPR001867">
    <property type="entry name" value="OmpR/PhoB-type_DNA-bd"/>
</dbReference>
<gene>
    <name evidence="10" type="ORF">R2APBS1_0088</name>
</gene>
<evidence type="ECO:0000256" key="6">
    <source>
        <dbReference type="PROSITE-ProRule" id="PRU00169"/>
    </source>
</evidence>
<dbReference type="Gene3D" id="6.10.250.690">
    <property type="match status" value="1"/>
</dbReference>
<keyword evidence="4 7" id="KW-0238">DNA-binding</keyword>
<dbReference type="InterPro" id="IPR001789">
    <property type="entry name" value="Sig_transdc_resp-reg_receiver"/>
</dbReference>
<dbReference type="EMBL" id="CP003470">
    <property type="protein sequence ID" value="AGG87272.1"/>
    <property type="molecule type" value="Genomic_DNA"/>
</dbReference>
<feature type="domain" description="OmpR/PhoB-type" evidence="9">
    <location>
        <begin position="126"/>
        <end position="225"/>
    </location>
</feature>
<dbReference type="Pfam" id="PF00486">
    <property type="entry name" value="Trans_reg_C"/>
    <property type="match status" value="1"/>
</dbReference>
<dbReference type="Gene3D" id="3.40.50.2300">
    <property type="match status" value="1"/>
</dbReference>
<dbReference type="Pfam" id="PF00072">
    <property type="entry name" value="Response_reg"/>
    <property type="match status" value="1"/>
</dbReference>
<dbReference type="AlphaFoldDB" id="M4NBX5"/>
<dbReference type="OrthoDB" id="9802426at2"/>
<dbReference type="PANTHER" id="PTHR48111">
    <property type="entry name" value="REGULATOR OF RPOS"/>
    <property type="match status" value="1"/>
</dbReference>
<evidence type="ECO:0000256" key="2">
    <source>
        <dbReference type="ARBA" id="ARBA00023012"/>
    </source>
</evidence>
<keyword evidence="11" id="KW-1185">Reference proteome</keyword>
<sequence length="229" mass="25697">MNILLIEDDAETQAYITRELTKLGHVVEQTMDGREGLQRASSQEHDVLVIDRMLPGLDGMSLVRALRSARVVTPVLMLTALGDVDQRVEGIDAGADDYLSKPFAFSELAARVGSLARRMQMAAPSETLLRVADLELDLLKREACRGGHVIDLQAREIRLLEYLMRHAGHIVTRAMLLENVWEYQFDPRTSVVETHMSRLRAKIDRGFPGGELIDTVRGAGYILRLPDRH</sequence>
<dbReference type="InterPro" id="IPR039420">
    <property type="entry name" value="WalR-like"/>
</dbReference>
<dbReference type="PANTHER" id="PTHR48111:SF76">
    <property type="entry name" value="TWO-COMPONENT RESPONSE REGULATOR"/>
    <property type="match status" value="1"/>
</dbReference>
<dbReference type="CDD" id="cd00383">
    <property type="entry name" value="trans_reg_C"/>
    <property type="match status" value="1"/>
</dbReference>
<evidence type="ECO:0000256" key="3">
    <source>
        <dbReference type="ARBA" id="ARBA00023015"/>
    </source>
</evidence>
<dbReference type="Proteomes" id="UP000011859">
    <property type="component" value="Chromosome"/>
</dbReference>
<evidence type="ECO:0000259" key="9">
    <source>
        <dbReference type="PROSITE" id="PS51755"/>
    </source>
</evidence>
<dbReference type="Gene3D" id="1.10.10.10">
    <property type="entry name" value="Winged helix-like DNA-binding domain superfamily/Winged helix DNA-binding domain"/>
    <property type="match status" value="1"/>
</dbReference>
<keyword evidence="2" id="KW-0902">Two-component regulatory system</keyword>
<dbReference type="PROSITE" id="PS50110">
    <property type="entry name" value="RESPONSE_REGULATORY"/>
    <property type="match status" value="1"/>
</dbReference>
<dbReference type="eggNOG" id="COG0745">
    <property type="taxonomic scope" value="Bacteria"/>
</dbReference>
<evidence type="ECO:0000313" key="11">
    <source>
        <dbReference type="Proteomes" id="UP000011859"/>
    </source>
</evidence>
<dbReference type="GO" id="GO:0005829">
    <property type="term" value="C:cytosol"/>
    <property type="evidence" value="ECO:0007669"/>
    <property type="project" value="TreeGrafter"/>
</dbReference>
<feature type="modified residue" description="4-aspartylphosphate" evidence="6">
    <location>
        <position position="51"/>
    </location>
</feature>
<dbReference type="GO" id="GO:0032993">
    <property type="term" value="C:protein-DNA complex"/>
    <property type="evidence" value="ECO:0007669"/>
    <property type="project" value="TreeGrafter"/>
</dbReference>
<dbReference type="GO" id="GO:0000976">
    <property type="term" value="F:transcription cis-regulatory region binding"/>
    <property type="evidence" value="ECO:0007669"/>
    <property type="project" value="TreeGrafter"/>
</dbReference>
<dbReference type="FunFam" id="1.10.10.10:FF:000005">
    <property type="entry name" value="Two-component system response regulator"/>
    <property type="match status" value="1"/>
</dbReference>
<dbReference type="SMART" id="SM00862">
    <property type="entry name" value="Trans_reg_C"/>
    <property type="match status" value="1"/>
</dbReference>
<evidence type="ECO:0000256" key="1">
    <source>
        <dbReference type="ARBA" id="ARBA00022553"/>
    </source>
</evidence>
<evidence type="ECO:0000256" key="4">
    <source>
        <dbReference type="ARBA" id="ARBA00023125"/>
    </source>
</evidence>
<dbReference type="GO" id="GO:0000156">
    <property type="term" value="F:phosphorelay response regulator activity"/>
    <property type="evidence" value="ECO:0007669"/>
    <property type="project" value="TreeGrafter"/>
</dbReference>
<name>M4NBX5_9GAMM</name>
<dbReference type="HOGENOM" id="CLU_000445_30_1_6"/>
<dbReference type="KEGG" id="rhd:R2APBS1_0088"/>
<evidence type="ECO:0000256" key="5">
    <source>
        <dbReference type="ARBA" id="ARBA00023163"/>
    </source>
</evidence>
<dbReference type="SUPFAM" id="SSF52172">
    <property type="entry name" value="CheY-like"/>
    <property type="match status" value="1"/>
</dbReference>
<keyword evidence="5" id="KW-0804">Transcription</keyword>
<evidence type="ECO:0000259" key="8">
    <source>
        <dbReference type="PROSITE" id="PS50110"/>
    </source>
</evidence>